<evidence type="ECO:0000313" key="2">
    <source>
        <dbReference type="Proteomes" id="UP000054342"/>
    </source>
</evidence>
<name>A0A0D2EXM5_9EURO</name>
<protein>
    <submittedName>
        <fullName evidence="1">Uncharacterized protein</fullName>
    </submittedName>
</protein>
<gene>
    <name evidence="1" type="ORF">PV05_03922</name>
</gene>
<dbReference type="RefSeq" id="XP_013320059.1">
    <property type="nucleotide sequence ID" value="XM_013464605.1"/>
</dbReference>
<proteinExistence type="predicted"/>
<dbReference type="EMBL" id="KN847318">
    <property type="protein sequence ID" value="KIW59475.1"/>
    <property type="molecule type" value="Genomic_DNA"/>
</dbReference>
<keyword evidence="2" id="KW-1185">Reference proteome</keyword>
<dbReference type="HOGENOM" id="CLU_1532565_0_0_1"/>
<dbReference type="AlphaFoldDB" id="A0A0D2EXM5"/>
<reference evidence="1 2" key="1">
    <citation type="submission" date="2015-01" db="EMBL/GenBank/DDBJ databases">
        <title>The Genome Sequence of Exophiala xenobiotica CBS118157.</title>
        <authorList>
            <consortium name="The Broad Institute Genomics Platform"/>
            <person name="Cuomo C."/>
            <person name="de Hoog S."/>
            <person name="Gorbushina A."/>
            <person name="Stielow B."/>
            <person name="Teixiera M."/>
            <person name="Abouelleil A."/>
            <person name="Chapman S.B."/>
            <person name="Priest M."/>
            <person name="Young S.K."/>
            <person name="Wortman J."/>
            <person name="Nusbaum C."/>
            <person name="Birren B."/>
        </authorList>
    </citation>
    <scope>NUCLEOTIDE SEQUENCE [LARGE SCALE GENOMIC DNA]</scope>
    <source>
        <strain evidence="1 2">CBS 118157</strain>
    </source>
</reference>
<evidence type="ECO:0000313" key="1">
    <source>
        <dbReference type="EMBL" id="KIW59475.1"/>
    </source>
</evidence>
<dbReference type="Proteomes" id="UP000054342">
    <property type="component" value="Unassembled WGS sequence"/>
</dbReference>
<accession>A0A0D2EXM5</accession>
<organism evidence="1 2">
    <name type="scientific">Exophiala xenobiotica</name>
    <dbReference type="NCBI Taxonomy" id="348802"/>
    <lineage>
        <taxon>Eukaryota</taxon>
        <taxon>Fungi</taxon>
        <taxon>Dikarya</taxon>
        <taxon>Ascomycota</taxon>
        <taxon>Pezizomycotina</taxon>
        <taxon>Eurotiomycetes</taxon>
        <taxon>Chaetothyriomycetidae</taxon>
        <taxon>Chaetothyriales</taxon>
        <taxon>Herpotrichiellaceae</taxon>
        <taxon>Exophiala</taxon>
    </lineage>
</organism>
<sequence length="175" mass="18790">MASETEVYIAGVGFPTLSLAGTSVKTIVASLVSAATKALLDASVTFDDVTQTVVTLSGNTPNYGSEVSGAFCHRDIAMDEVEKGYEFDTSFTLIRDRSAQCGMLNTVKKSHTYLKDSAVLVRKPHTRRVDAKGRTVDRLYDICQIGTWIKGPGVISAKMESSLGAQRMVAAPRHG</sequence>
<dbReference type="GeneID" id="25325830"/>